<dbReference type="EMBL" id="JBGMEL010000041">
    <property type="protein sequence ID" value="MFA0792681.1"/>
    <property type="molecule type" value="Genomic_DNA"/>
</dbReference>
<dbReference type="RefSeq" id="WP_371845059.1">
    <property type="nucleotide sequence ID" value="NZ_JBGMEL010000041.1"/>
</dbReference>
<comment type="caution">
    <text evidence="3">The sequence shown here is derived from an EMBL/GenBank/DDBJ whole genome shotgun (WGS) entry which is preliminary data.</text>
</comment>
<organism evidence="3 4">
    <name type="scientific">Microbulbifer echini</name>
    <dbReference type="NCBI Taxonomy" id="1529067"/>
    <lineage>
        <taxon>Bacteria</taxon>
        <taxon>Pseudomonadati</taxon>
        <taxon>Pseudomonadota</taxon>
        <taxon>Gammaproteobacteria</taxon>
        <taxon>Cellvibrionales</taxon>
        <taxon>Microbulbiferaceae</taxon>
        <taxon>Microbulbifer</taxon>
    </lineage>
</organism>
<dbReference type="Proteomes" id="UP001569414">
    <property type="component" value="Unassembled WGS sequence"/>
</dbReference>
<dbReference type="PANTHER" id="PTHR43265:SF1">
    <property type="entry name" value="ESTERASE ESTD"/>
    <property type="match status" value="1"/>
</dbReference>
<dbReference type="InterPro" id="IPR029058">
    <property type="entry name" value="AB_hydrolase_fold"/>
</dbReference>
<dbReference type="EC" id="3.4.-.-" evidence="3"/>
<feature type="domain" description="Serine aminopeptidase S33" evidence="2">
    <location>
        <begin position="198"/>
        <end position="302"/>
    </location>
</feature>
<dbReference type="InterPro" id="IPR053145">
    <property type="entry name" value="AB_hydrolase_Est10"/>
</dbReference>
<accession>A0ABV4NTB0</accession>
<feature type="chain" id="PRO_5047498479" evidence="1">
    <location>
        <begin position="32"/>
        <end position="472"/>
    </location>
</feature>
<name>A0ABV4NTB0_9GAMM</name>
<evidence type="ECO:0000313" key="4">
    <source>
        <dbReference type="Proteomes" id="UP001569414"/>
    </source>
</evidence>
<dbReference type="Gene3D" id="3.40.50.1820">
    <property type="entry name" value="alpha/beta hydrolase"/>
    <property type="match status" value="1"/>
</dbReference>
<keyword evidence="1" id="KW-0732">Signal</keyword>
<dbReference type="GO" id="GO:0016787">
    <property type="term" value="F:hydrolase activity"/>
    <property type="evidence" value="ECO:0007669"/>
    <property type="project" value="UniProtKB-KW"/>
</dbReference>
<proteinExistence type="predicted"/>
<gene>
    <name evidence="3" type="ORF">ACCI51_19300</name>
</gene>
<dbReference type="SUPFAM" id="SSF53474">
    <property type="entry name" value="alpha/beta-Hydrolases"/>
    <property type="match status" value="1"/>
</dbReference>
<dbReference type="InterPro" id="IPR022742">
    <property type="entry name" value="Hydrolase_4"/>
</dbReference>
<sequence>MAFFKFNLAKANASLKSLFLISSLLSSTGMANGIDGEWKATVQVTDKEWLPVIVHIDEKNGEWSGEIDSPAQQKYGVEISRLQVSENTISFAVEELNIAYKGVYNPIVDLMFGSNTQDESYPLNFRKVIDSTPENRPQTPTVPFPYTVEDIRFKNKTTNHILAGTLTKPKSTIKATAVLISGSGPQDRDETAFGHKAFAVIADHLTRQGYAVFRYDERGIGESTGDFFAATTKDFAQDTNAVVEYLNSRSDLPLGKVGLIGHSEGGMIAPMVASSRDDIAFTILLGGPTVKIQELLVDQWHKDRIHNGTKVQTSQKISQLDKLVFQQLAALSEGQSITEEIHQLLYKSVELEGLKDDKLEAQVEQLKRQYSTPWFRYAVRFNPEHYLKETKSPLLALNGSLDFQVDAKMNLNNLERILSSTDHTDYKVIELEKMNHLFQVAEKGSFAEYAELEESFSPIALNLMTDWLNERF</sequence>
<evidence type="ECO:0000256" key="1">
    <source>
        <dbReference type="SAM" id="SignalP"/>
    </source>
</evidence>
<feature type="signal peptide" evidence="1">
    <location>
        <begin position="1"/>
        <end position="31"/>
    </location>
</feature>
<keyword evidence="4" id="KW-1185">Reference proteome</keyword>
<protein>
    <submittedName>
        <fullName evidence="3">Alpha/beta hydrolase family protein</fullName>
        <ecNumber evidence="3">3.4.-.-</ecNumber>
    </submittedName>
</protein>
<evidence type="ECO:0000259" key="2">
    <source>
        <dbReference type="Pfam" id="PF12146"/>
    </source>
</evidence>
<dbReference type="Pfam" id="PF12146">
    <property type="entry name" value="Hydrolase_4"/>
    <property type="match status" value="1"/>
</dbReference>
<evidence type="ECO:0000313" key="3">
    <source>
        <dbReference type="EMBL" id="MFA0792681.1"/>
    </source>
</evidence>
<dbReference type="PANTHER" id="PTHR43265">
    <property type="entry name" value="ESTERASE ESTD"/>
    <property type="match status" value="1"/>
</dbReference>
<reference evidence="3 4" key="1">
    <citation type="submission" date="2024-08" db="EMBL/GenBank/DDBJ databases">
        <authorList>
            <person name="Ishaq N."/>
        </authorList>
    </citation>
    <scope>NUCLEOTIDE SEQUENCE [LARGE SCALE GENOMIC DNA]</scope>
    <source>
        <strain evidence="3 4">JCM 30400</strain>
    </source>
</reference>
<keyword evidence="3" id="KW-0378">Hydrolase</keyword>